<comment type="subcellular location">
    <subcellularLocation>
        <location evidence="1">Cell membrane</location>
        <topology evidence="1">Multi-pass membrane protein</topology>
    </subcellularLocation>
</comment>
<organism evidence="10 13">
    <name type="scientific">Pseudobutyrivibrio ruminis</name>
    <dbReference type="NCBI Taxonomy" id="46206"/>
    <lineage>
        <taxon>Bacteria</taxon>
        <taxon>Bacillati</taxon>
        <taxon>Bacillota</taxon>
        <taxon>Clostridia</taxon>
        <taxon>Lachnospirales</taxon>
        <taxon>Lachnospiraceae</taxon>
        <taxon>Pseudobutyrivibrio</taxon>
    </lineage>
</organism>
<evidence type="ECO:0000313" key="10">
    <source>
        <dbReference type="EMBL" id="PHU34883.1"/>
    </source>
</evidence>
<dbReference type="EMBL" id="PDYH01000033">
    <property type="protein sequence ID" value="PHU39999.1"/>
    <property type="molecule type" value="Genomic_DNA"/>
</dbReference>
<evidence type="ECO:0000256" key="6">
    <source>
        <dbReference type="ARBA" id="ARBA00022989"/>
    </source>
</evidence>
<name>A0A2G3DVG3_9FIRM</name>
<proteinExistence type="inferred from homology"/>
<evidence type="ECO:0000256" key="1">
    <source>
        <dbReference type="ARBA" id="ARBA00004651"/>
    </source>
</evidence>
<dbReference type="Proteomes" id="UP000225889">
    <property type="component" value="Unassembled WGS sequence"/>
</dbReference>
<reference evidence="10" key="2">
    <citation type="submission" date="2017-10" db="EMBL/GenBank/DDBJ databases">
        <authorList>
            <person name="Banno H."/>
            <person name="Chua N.-H."/>
        </authorList>
    </citation>
    <scope>NUCLEOTIDE SEQUENCE [LARGE SCALE GENOMIC DNA]</scope>
    <source>
        <strain evidence="11">JK10</strain>
        <strain evidence="10">JK626</strain>
    </source>
</reference>
<dbReference type="EMBL" id="PDYF01000011">
    <property type="protein sequence ID" value="PHU34883.1"/>
    <property type="molecule type" value="Genomic_DNA"/>
</dbReference>
<dbReference type="AlphaFoldDB" id="A0A2G3DVG3"/>
<keyword evidence="4" id="KW-1003">Cell membrane</keyword>
<dbReference type="InterPro" id="IPR000540">
    <property type="entry name" value="Flag_MotA_CS"/>
</dbReference>
<evidence type="ECO:0000256" key="7">
    <source>
        <dbReference type="ARBA" id="ARBA00023136"/>
    </source>
</evidence>
<dbReference type="PROSITE" id="PS01307">
    <property type="entry name" value="MOTA"/>
    <property type="match status" value="1"/>
</dbReference>
<dbReference type="GO" id="GO:0005886">
    <property type="term" value="C:plasma membrane"/>
    <property type="evidence" value="ECO:0007669"/>
    <property type="project" value="UniProtKB-SubCell"/>
</dbReference>
<evidence type="ECO:0000256" key="2">
    <source>
        <dbReference type="ARBA" id="ARBA00008038"/>
    </source>
</evidence>
<dbReference type="GO" id="GO:0006935">
    <property type="term" value="P:chemotaxis"/>
    <property type="evidence" value="ECO:0007669"/>
    <property type="project" value="InterPro"/>
</dbReference>
<feature type="transmembrane region" description="Helical" evidence="8">
    <location>
        <begin position="6"/>
        <end position="33"/>
    </location>
</feature>
<dbReference type="GO" id="GO:0071978">
    <property type="term" value="P:bacterial-type flagellum-dependent swarming motility"/>
    <property type="evidence" value="ECO:0007669"/>
    <property type="project" value="InterPro"/>
</dbReference>
<evidence type="ECO:0000256" key="3">
    <source>
        <dbReference type="ARBA" id="ARBA00022448"/>
    </source>
</evidence>
<keyword evidence="6 8" id="KW-1133">Transmembrane helix</keyword>
<keyword evidence="3" id="KW-0813">Transport</keyword>
<accession>A0A2G3DVG3</accession>
<dbReference type="InterPro" id="IPR002898">
    <property type="entry name" value="MotA_ExbB_proton_chnl"/>
</dbReference>
<dbReference type="RefSeq" id="WP_090150736.1">
    <property type="nucleotide sequence ID" value="NZ_PDYF01000011.1"/>
</dbReference>
<keyword evidence="5 8" id="KW-0812">Transmembrane</keyword>
<dbReference type="Pfam" id="PF01618">
    <property type="entry name" value="MotA_ExbB"/>
    <property type="match status" value="1"/>
</dbReference>
<evidence type="ECO:0000313" key="13">
    <source>
        <dbReference type="Proteomes" id="UP000225889"/>
    </source>
</evidence>
<dbReference type="InterPro" id="IPR047055">
    <property type="entry name" value="MotA-like"/>
</dbReference>
<evidence type="ECO:0000313" key="11">
    <source>
        <dbReference type="EMBL" id="PHU39999.1"/>
    </source>
</evidence>
<feature type="domain" description="MotA/TolQ/ExbB proton channel" evidence="9">
    <location>
        <begin position="103"/>
        <end position="217"/>
    </location>
</feature>
<dbReference type="STRING" id="46206.SAMN02910377_01287"/>
<reference evidence="10" key="1">
    <citation type="submission" date="2017-10" db="EMBL/GenBank/DDBJ databases">
        <title>Resolving the taxonomy of Roseburia spp., Eubacterium rectale and Agathobacter spp. through phylogenomic analysis.</title>
        <authorList>
            <person name="Sheridan P.O."/>
            <person name="Walker A.W."/>
            <person name="Duncan S.H."/>
            <person name="Scott K.P."/>
            <person name="Toole P.W.O."/>
            <person name="Luis P."/>
            <person name="Flint H.J."/>
        </authorList>
    </citation>
    <scope>NUCLEOTIDE SEQUENCE [LARGE SCALE GENOMIC DNA]</scope>
    <source>
        <strain evidence="11">JK10</strain>
        <strain evidence="10">JK626</strain>
    </source>
</reference>
<sequence length="267" mass="27646">MDLGSLIGLVLGVVMVIFGIVSSGGVAAIANFIDVPSVIITIGGSLSSCIACNKMSDFTAGLKGLGLAIKEPAVGNAADTIGNIINLANISRKEGILALEEAANGIEDEFLKKGVNLVVDGTDPELVRAILETDMSCLEDRHKVVIGFWQKWGEMGPAWGMIGTLVGLVNMLKNLSDASTIGPNMAVALLTTLYGSLIANWLTGPVGTKLGVNNNLEIMMKSITVEGLLSIQAGENPRVIEEKLKSFLPPSARNTIGEGGGEGGGEG</sequence>
<keyword evidence="7 8" id="KW-0472">Membrane</keyword>
<dbReference type="PANTHER" id="PTHR30433:SF2">
    <property type="entry name" value="MOTILITY PROTEIN A"/>
    <property type="match status" value="1"/>
</dbReference>
<evidence type="ECO:0000256" key="4">
    <source>
        <dbReference type="ARBA" id="ARBA00022475"/>
    </source>
</evidence>
<evidence type="ECO:0000313" key="12">
    <source>
        <dbReference type="Proteomes" id="UP000224317"/>
    </source>
</evidence>
<comment type="similarity">
    <text evidence="2">Belongs to the MotA family.</text>
</comment>
<comment type="caution">
    <text evidence="10">The sequence shown here is derived from an EMBL/GenBank/DDBJ whole genome shotgun (WGS) entry which is preliminary data.</text>
</comment>
<keyword evidence="12" id="KW-1185">Reference proteome</keyword>
<gene>
    <name evidence="11" type="ORF">CSX00_08830</name>
    <name evidence="10" type="ORF">CSX01_05975</name>
</gene>
<evidence type="ECO:0000256" key="8">
    <source>
        <dbReference type="SAM" id="Phobius"/>
    </source>
</evidence>
<dbReference type="PANTHER" id="PTHR30433">
    <property type="entry name" value="CHEMOTAXIS PROTEIN MOTA"/>
    <property type="match status" value="1"/>
</dbReference>
<evidence type="ECO:0000256" key="5">
    <source>
        <dbReference type="ARBA" id="ARBA00022692"/>
    </source>
</evidence>
<protein>
    <submittedName>
        <fullName evidence="10">Motility protein A</fullName>
    </submittedName>
</protein>
<evidence type="ECO:0000259" key="9">
    <source>
        <dbReference type="Pfam" id="PF01618"/>
    </source>
</evidence>
<dbReference type="Proteomes" id="UP000224317">
    <property type="component" value="Unassembled WGS sequence"/>
</dbReference>